<evidence type="ECO:0000313" key="1">
    <source>
        <dbReference type="EMBL" id="PSF33464.1"/>
    </source>
</evidence>
<dbReference type="AlphaFoldDB" id="A0A2T1LTC7"/>
<sequence>MNQLTLQLAIVALTTEHTAKGNLIVHGVGQFVFTDKNEQKTAAISFTAYGAAALTMMESGENANILAIGRFDITPPSDECINHQCLFNITQAIFLNVASMTDSTETPQTDKVDLALVEF</sequence>
<evidence type="ECO:0000313" key="2">
    <source>
        <dbReference type="Proteomes" id="UP000239001"/>
    </source>
</evidence>
<dbReference type="EMBL" id="PXOH01000030">
    <property type="protein sequence ID" value="PSF33464.1"/>
    <property type="molecule type" value="Genomic_DNA"/>
</dbReference>
<comment type="caution">
    <text evidence="1">The sequence shown here is derived from an EMBL/GenBank/DDBJ whole genome shotgun (WGS) entry which is preliminary data.</text>
</comment>
<dbReference type="OrthoDB" id="457156at2"/>
<name>A0A2T1LTC7_9CHRO</name>
<proteinExistence type="predicted"/>
<organism evidence="1 2">
    <name type="scientific">Aphanothece hegewaldii CCALA 016</name>
    <dbReference type="NCBI Taxonomy" id="2107694"/>
    <lineage>
        <taxon>Bacteria</taxon>
        <taxon>Bacillati</taxon>
        <taxon>Cyanobacteriota</taxon>
        <taxon>Cyanophyceae</taxon>
        <taxon>Oscillatoriophycideae</taxon>
        <taxon>Chroococcales</taxon>
        <taxon>Aphanothecaceae</taxon>
        <taxon>Aphanothece</taxon>
    </lineage>
</organism>
<protein>
    <submittedName>
        <fullName evidence="1">Uncharacterized protein</fullName>
    </submittedName>
</protein>
<reference evidence="1 2" key="1">
    <citation type="submission" date="2018-03" db="EMBL/GenBank/DDBJ databases">
        <title>The ancient ancestry and fast evolution of plastids.</title>
        <authorList>
            <person name="Moore K.R."/>
            <person name="Magnabosco C."/>
            <person name="Momper L."/>
            <person name="Gold D.A."/>
            <person name="Bosak T."/>
            <person name="Fournier G.P."/>
        </authorList>
    </citation>
    <scope>NUCLEOTIDE SEQUENCE [LARGE SCALE GENOMIC DNA]</scope>
    <source>
        <strain evidence="1 2">CCALA 016</strain>
    </source>
</reference>
<accession>A0A2T1LTC7</accession>
<gene>
    <name evidence="1" type="ORF">C7H19_20050</name>
</gene>
<reference evidence="1 2" key="2">
    <citation type="submission" date="2018-03" db="EMBL/GenBank/DDBJ databases">
        <authorList>
            <person name="Keele B.F."/>
        </authorList>
    </citation>
    <scope>NUCLEOTIDE SEQUENCE [LARGE SCALE GENOMIC DNA]</scope>
    <source>
        <strain evidence="1 2">CCALA 016</strain>
    </source>
</reference>
<dbReference type="RefSeq" id="WP_106458698.1">
    <property type="nucleotide sequence ID" value="NZ_PXOH01000030.1"/>
</dbReference>
<dbReference type="Proteomes" id="UP000239001">
    <property type="component" value="Unassembled WGS sequence"/>
</dbReference>
<keyword evidence="2" id="KW-1185">Reference proteome</keyword>